<evidence type="ECO:0000313" key="2">
    <source>
        <dbReference type="Proteomes" id="UP000460221"/>
    </source>
</evidence>
<dbReference type="EMBL" id="WLYK01000001">
    <property type="protein sequence ID" value="MTD12887.1"/>
    <property type="molecule type" value="Genomic_DNA"/>
</dbReference>
<name>A0A7K1FFK5_9ACTN</name>
<accession>A0A7K1FFK5</accession>
<organism evidence="1 2">
    <name type="scientific">Nakamurella alba</name>
    <dbReference type="NCBI Taxonomy" id="2665158"/>
    <lineage>
        <taxon>Bacteria</taxon>
        <taxon>Bacillati</taxon>
        <taxon>Actinomycetota</taxon>
        <taxon>Actinomycetes</taxon>
        <taxon>Nakamurellales</taxon>
        <taxon>Nakamurellaceae</taxon>
        <taxon>Nakamurella</taxon>
    </lineage>
</organism>
<reference evidence="1 2" key="1">
    <citation type="submission" date="2019-11" db="EMBL/GenBank/DDBJ databases">
        <authorList>
            <person name="Jiang L.-Q."/>
        </authorList>
    </citation>
    <scope>NUCLEOTIDE SEQUENCE [LARGE SCALE GENOMIC DNA]</scope>
    <source>
        <strain evidence="1 2">YIM 132087</strain>
    </source>
</reference>
<gene>
    <name evidence="1" type="ORF">GIS00_02865</name>
</gene>
<dbReference type="InterPro" id="IPR021400">
    <property type="entry name" value="DUF3039"/>
</dbReference>
<dbReference type="Pfam" id="PF11238">
    <property type="entry name" value="DUF3039"/>
    <property type="match status" value="1"/>
</dbReference>
<dbReference type="AlphaFoldDB" id="A0A7K1FFK5"/>
<comment type="caution">
    <text evidence="1">The sequence shown here is derived from an EMBL/GenBank/DDBJ whole genome shotgun (WGS) entry which is preliminary data.</text>
</comment>
<sequence length="351" mass="37715">MHTWQMLARARPTIRCLEEYLTDGWEDVSHLRLTRSVNVGSAALPNLPDLAHPLIRHAAAVFRNGHSDDEGGVARESITGLTDPPFWKVKTGRWRGAVWQDPESGDFWLVAGGLRRENEAEDFYKAFMRAISAGGSAPFLPSADDRARAKYETVAASLLEWELELQRAVIEAVEAALTSPQKISIADVVGDRAVATVTLSVETVDMGEAEGLLSELTLEVATLDFASAELIARAEIVIMTALCPYEQDWTAGHTGSEHVYSLLETQDALLARMSTAAIGRPGEVIAGTISHYADAAAIGDGSVQGTAVRALCGVHFVPRQDHAPMEVCGSCAELVELMRLKTTSGGGPPAL</sequence>
<keyword evidence="2" id="KW-1185">Reference proteome</keyword>
<protein>
    <submittedName>
        <fullName evidence="1">DUF3039 domain-containing protein</fullName>
    </submittedName>
</protein>
<proteinExistence type="predicted"/>
<evidence type="ECO:0000313" key="1">
    <source>
        <dbReference type="EMBL" id="MTD12887.1"/>
    </source>
</evidence>
<dbReference type="Proteomes" id="UP000460221">
    <property type="component" value="Unassembled WGS sequence"/>
</dbReference>